<comment type="caution">
    <text evidence="3">The sequence shown here is derived from an EMBL/GenBank/DDBJ whole genome shotgun (WGS) entry which is preliminary data.</text>
</comment>
<sequence length="243" mass="25502">MKLNNKISVVTGAGQGMGRTMVQHFVELGSIVYAVDVNAEALDETIQGLAGKAHAVVCDITNEAAVTELMATIEKEHGRLDILVNNAGIGSVDSFLETTLETWQRVINVNLTGAFLCSREAAKLMTKAGRGSIINFSSTGALTGEGPSHYVASKSGMVGLTRSTARELAPSGIRVNSVVPGATDTPMMQGIPKEWMDAMIQGIPLGRLGQTIEVARVAAFLGSDEASFITGQNIAVNGGMAFY</sequence>
<proteinExistence type="inferred from homology"/>
<dbReference type="CDD" id="cd05233">
    <property type="entry name" value="SDR_c"/>
    <property type="match status" value="1"/>
</dbReference>
<gene>
    <name evidence="3" type="ORF">TOI97_00235</name>
</gene>
<dbReference type="InterPro" id="IPR002347">
    <property type="entry name" value="SDR_fam"/>
</dbReference>
<evidence type="ECO:0000256" key="1">
    <source>
        <dbReference type="ARBA" id="ARBA00006484"/>
    </source>
</evidence>
<dbReference type="InterPro" id="IPR036291">
    <property type="entry name" value="NAD(P)-bd_dom_sf"/>
</dbReference>
<dbReference type="Pfam" id="PF13561">
    <property type="entry name" value="adh_short_C2"/>
    <property type="match status" value="1"/>
</dbReference>
<name>A0ABU5GMV0_9GAMM</name>
<accession>A0ABU5GMV0</accession>
<comment type="similarity">
    <text evidence="1">Belongs to the short-chain dehydrogenases/reductases (SDR) family.</text>
</comment>
<dbReference type="RefSeq" id="WP_321552120.1">
    <property type="nucleotide sequence ID" value="NZ_JAXIVU010000001.1"/>
</dbReference>
<reference evidence="3 4" key="1">
    <citation type="submission" date="2023-12" db="EMBL/GenBank/DDBJ databases">
        <title>Denitrificimonas halotolerans sp. nov.,a novel species isolated from landfill leachate.</title>
        <authorList>
            <person name="Wang S."/>
        </authorList>
    </citation>
    <scope>NUCLEOTIDE SEQUENCE [LARGE SCALE GENOMIC DNA]</scope>
    <source>
        <strain evidence="3 4">JX-1</strain>
    </source>
</reference>
<dbReference type="PANTHER" id="PTHR24321:SF8">
    <property type="entry name" value="ESTRADIOL 17-BETA-DEHYDROGENASE 8-RELATED"/>
    <property type="match status" value="1"/>
</dbReference>
<evidence type="ECO:0000256" key="2">
    <source>
        <dbReference type="ARBA" id="ARBA00023002"/>
    </source>
</evidence>
<protein>
    <submittedName>
        <fullName evidence="3">SDR family NAD(P)-dependent oxidoreductase</fullName>
    </submittedName>
</protein>
<keyword evidence="4" id="KW-1185">Reference proteome</keyword>
<evidence type="ECO:0000313" key="4">
    <source>
        <dbReference type="Proteomes" id="UP001294570"/>
    </source>
</evidence>
<dbReference type="SUPFAM" id="SSF51735">
    <property type="entry name" value="NAD(P)-binding Rossmann-fold domains"/>
    <property type="match status" value="1"/>
</dbReference>
<dbReference type="NCBIfam" id="NF005559">
    <property type="entry name" value="PRK07231.1"/>
    <property type="match status" value="1"/>
</dbReference>
<organism evidence="3 4">
    <name type="scientific">Denitrificimonas halotolerans</name>
    <dbReference type="NCBI Taxonomy" id="3098930"/>
    <lineage>
        <taxon>Bacteria</taxon>
        <taxon>Pseudomonadati</taxon>
        <taxon>Pseudomonadota</taxon>
        <taxon>Gammaproteobacteria</taxon>
        <taxon>Pseudomonadales</taxon>
        <taxon>Pseudomonadaceae</taxon>
        <taxon>Denitrificimonas</taxon>
    </lineage>
</organism>
<dbReference type="PANTHER" id="PTHR24321">
    <property type="entry name" value="DEHYDROGENASES, SHORT CHAIN"/>
    <property type="match status" value="1"/>
</dbReference>
<dbReference type="Proteomes" id="UP001294570">
    <property type="component" value="Unassembled WGS sequence"/>
</dbReference>
<dbReference type="PRINTS" id="PR00080">
    <property type="entry name" value="SDRFAMILY"/>
</dbReference>
<dbReference type="EMBL" id="JAXIVU010000001">
    <property type="protein sequence ID" value="MDY7218014.1"/>
    <property type="molecule type" value="Genomic_DNA"/>
</dbReference>
<dbReference type="PRINTS" id="PR00081">
    <property type="entry name" value="GDHRDH"/>
</dbReference>
<dbReference type="Gene3D" id="3.40.50.720">
    <property type="entry name" value="NAD(P)-binding Rossmann-like Domain"/>
    <property type="match status" value="1"/>
</dbReference>
<evidence type="ECO:0000313" key="3">
    <source>
        <dbReference type="EMBL" id="MDY7218014.1"/>
    </source>
</evidence>
<keyword evidence="2" id="KW-0560">Oxidoreductase</keyword>